<dbReference type="AlphaFoldDB" id="A0AAD5QC25"/>
<reference evidence="2" key="1">
    <citation type="submission" date="2021-12" db="EMBL/GenBank/DDBJ databases">
        <title>Prjna785345.</title>
        <authorList>
            <person name="Rujirawat T."/>
            <person name="Krajaejun T."/>
        </authorList>
    </citation>
    <scope>NUCLEOTIDE SEQUENCE</scope>
    <source>
        <strain evidence="2">Pi057C3</strain>
    </source>
</reference>
<sequence>MTIRAAPTPSPASAPATIVVNTARLRHNVVILASPSRRKTGLLQRQVTRALDSIDGDDSHAQAPPAADDDSGSSSSNGGNATSSSGVTVQSPSARKMRVGGAANGHVVYQISPNAVKRKRSHSMANVPGATQPHGEVEDLRVSIDLIDKNATGSRKRSGKSREGCGRVTPSKRCGGKDKKKPKVDVIERALKRFRANRHHDADRSFEFTSVCNLSAHDDAFGDSTPVASQRRGRSDSSCCNGNVDQSAEGSESTLVRVQVGVSDEDAIDIVRARFDDYRQANAVEPSSTSMMQFAADALVERALAKRSMDNITAMVIGFSPFSRDLFREDAAPDGAIRI</sequence>
<dbReference type="Gene3D" id="3.60.40.10">
    <property type="entry name" value="PPM-type phosphatase domain"/>
    <property type="match status" value="1"/>
</dbReference>
<proteinExistence type="predicted"/>
<feature type="compositionally biased region" description="Polar residues" evidence="1">
    <location>
        <begin position="236"/>
        <end position="252"/>
    </location>
</feature>
<accession>A0AAD5QC25</accession>
<feature type="region of interest" description="Disordered" evidence="1">
    <location>
        <begin position="53"/>
        <end position="92"/>
    </location>
</feature>
<name>A0AAD5QC25_PYTIN</name>
<dbReference type="SUPFAM" id="SSF81606">
    <property type="entry name" value="PP2C-like"/>
    <property type="match status" value="1"/>
</dbReference>
<protein>
    <submittedName>
        <fullName evidence="2">Uncharacterized protein</fullName>
    </submittedName>
</protein>
<gene>
    <name evidence="2" type="ORF">P43SY_006298</name>
</gene>
<feature type="region of interest" description="Disordered" evidence="1">
    <location>
        <begin position="224"/>
        <end position="252"/>
    </location>
</feature>
<dbReference type="InterPro" id="IPR036457">
    <property type="entry name" value="PPM-type-like_dom_sf"/>
</dbReference>
<comment type="caution">
    <text evidence="2">The sequence shown here is derived from an EMBL/GenBank/DDBJ whole genome shotgun (WGS) entry which is preliminary data.</text>
</comment>
<feature type="region of interest" description="Disordered" evidence="1">
    <location>
        <begin position="151"/>
        <end position="182"/>
    </location>
</feature>
<dbReference type="EMBL" id="JAKCXM010000075">
    <property type="protein sequence ID" value="KAJ0403755.1"/>
    <property type="molecule type" value="Genomic_DNA"/>
</dbReference>
<feature type="compositionally biased region" description="Low complexity" evidence="1">
    <location>
        <begin position="61"/>
        <end position="86"/>
    </location>
</feature>
<dbReference type="Proteomes" id="UP001209570">
    <property type="component" value="Unassembled WGS sequence"/>
</dbReference>
<organism evidence="2 3">
    <name type="scientific">Pythium insidiosum</name>
    <name type="common">Pythiosis disease agent</name>
    <dbReference type="NCBI Taxonomy" id="114742"/>
    <lineage>
        <taxon>Eukaryota</taxon>
        <taxon>Sar</taxon>
        <taxon>Stramenopiles</taxon>
        <taxon>Oomycota</taxon>
        <taxon>Peronosporomycetes</taxon>
        <taxon>Pythiales</taxon>
        <taxon>Pythiaceae</taxon>
        <taxon>Pythium</taxon>
    </lineage>
</organism>
<evidence type="ECO:0000256" key="1">
    <source>
        <dbReference type="SAM" id="MobiDB-lite"/>
    </source>
</evidence>
<keyword evidence="3" id="KW-1185">Reference proteome</keyword>
<evidence type="ECO:0000313" key="3">
    <source>
        <dbReference type="Proteomes" id="UP001209570"/>
    </source>
</evidence>
<evidence type="ECO:0000313" key="2">
    <source>
        <dbReference type="EMBL" id="KAJ0403755.1"/>
    </source>
</evidence>